<dbReference type="SUPFAM" id="SSF56601">
    <property type="entry name" value="beta-lactamase/transpeptidase-like"/>
    <property type="match status" value="1"/>
</dbReference>
<dbReference type="GO" id="GO:0005886">
    <property type="term" value="C:plasma membrane"/>
    <property type="evidence" value="ECO:0007669"/>
    <property type="project" value="UniProtKB-SubCell"/>
</dbReference>
<dbReference type="GO" id="GO:0071972">
    <property type="term" value="F:peptidoglycan L,D-transpeptidase activity"/>
    <property type="evidence" value="ECO:0007669"/>
    <property type="project" value="TreeGrafter"/>
</dbReference>
<feature type="region of interest" description="Disordered" evidence="11">
    <location>
        <begin position="666"/>
        <end position="685"/>
    </location>
</feature>
<dbReference type="PANTHER" id="PTHR30627:SF2">
    <property type="entry name" value="PEPTIDOGLYCAN D,D-TRANSPEPTIDASE MRDA"/>
    <property type="match status" value="1"/>
</dbReference>
<evidence type="ECO:0000256" key="11">
    <source>
        <dbReference type="SAM" id="MobiDB-lite"/>
    </source>
</evidence>
<feature type="compositionally biased region" description="Acidic residues" evidence="11">
    <location>
        <begin position="676"/>
        <end position="685"/>
    </location>
</feature>
<evidence type="ECO:0000256" key="12">
    <source>
        <dbReference type="SAM" id="Phobius"/>
    </source>
</evidence>
<reference evidence="15" key="1">
    <citation type="submission" date="2020-09" db="EMBL/GenBank/DDBJ databases">
        <title>A novel bacterium of genus Paenibacillus, isolated from South China Sea.</title>
        <authorList>
            <person name="Huang H."/>
            <person name="Mo K."/>
            <person name="Hu Y."/>
        </authorList>
    </citation>
    <scope>NUCLEOTIDE SEQUENCE</scope>
    <source>
        <strain evidence="15">IB182496</strain>
    </source>
</reference>
<evidence type="ECO:0000259" key="14">
    <source>
        <dbReference type="Pfam" id="PF03717"/>
    </source>
</evidence>
<comment type="caution">
    <text evidence="15">The sequence shown here is derived from an EMBL/GenBank/DDBJ whole genome shotgun (WGS) entry which is preliminary data.</text>
</comment>
<evidence type="ECO:0000313" key="16">
    <source>
        <dbReference type="Proteomes" id="UP000621560"/>
    </source>
</evidence>
<keyword evidence="6" id="KW-0133">Cell shape</keyword>
<feature type="domain" description="Penicillin-binding protein transpeptidase" evidence="13">
    <location>
        <begin position="316"/>
        <end position="655"/>
    </location>
</feature>
<keyword evidence="16" id="KW-1185">Reference proteome</keyword>
<keyword evidence="7" id="KW-0573">Peptidoglycan synthesis</keyword>
<dbReference type="Proteomes" id="UP000621560">
    <property type="component" value="Unassembled WGS sequence"/>
</dbReference>
<dbReference type="InterPro" id="IPR012338">
    <property type="entry name" value="Beta-lactam/transpept-like"/>
</dbReference>
<dbReference type="PANTHER" id="PTHR30627">
    <property type="entry name" value="PEPTIDOGLYCAN D,D-TRANSPEPTIDASE"/>
    <property type="match status" value="1"/>
</dbReference>
<evidence type="ECO:0000256" key="3">
    <source>
        <dbReference type="ARBA" id="ARBA00007171"/>
    </source>
</evidence>
<proteinExistence type="inferred from homology"/>
<dbReference type="Pfam" id="PF03717">
    <property type="entry name" value="PBP_dimer"/>
    <property type="match status" value="1"/>
</dbReference>
<comment type="similarity">
    <text evidence="3">Belongs to the transpeptidase family.</text>
</comment>
<evidence type="ECO:0000256" key="8">
    <source>
        <dbReference type="ARBA" id="ARBA00022989"/>
    </source>
</evidence>
<dbReference type="GO" id="GO:0071555">
    <property type="term" value="P:cell wall organization"/>
    <property type="evidence" value="ECO:0007669"/>
    <property type="project" value="UniProtKB-KW"/>
</dbReference>
<feature type="transmembrane region" description="Helical" evidence="12">
    <location>
        <begin position="21"/>
        <end position="43"/>
    </location>
</feature>
<dbReference type="InterPro" id="IPR036138">
    <property type="entry name" value="PBP_dimer_sf"/>
</dbReference>
<dbReference type="Gene3D" id="3.40.710.10">
    <property type="entry name" value="DD-peptidase/beta-lactamase superfamily"/>
    <property type="match status" value="1"/>
</dbReference>
<keyword evidence="8 12" id="KW-1133">Transmembrane helix</keyword>
<organism evidence="15 16">
    <name type="scientific">Paenibacillus sabuli</name>
    <dbReference type="NCBI Taxonomy" id="2772509"/>
    <lineage>
        <taxon>Bacteria</taxon>
        <taxon>Bacillati</taxon>
        <taxon>Bacillota</taxon>
        <taxon>Bacilli</taxon>
        <taxon>Bacillales</taxon>
        <taxon>Paenibacillaceae</taxon>
        <taxon>Paenibacillus</taxon>
    </lineage>
</organism>
<dbReference type="EMBL" id="JACXIZ010000046">
    <property type="protein sequence ID" value="MBD2847876.1"/>
    <property type="molecule type" value="Genomic_DNA"/>
</dbReference>
<dbReference type="InterPro" id="IPR001460">
    <property type="entry name" value="PCN-bd_Tpept"/>
</dbReference>
<name>A0A927GU14_9BACL</name>
<dbReference type="AlphaFoldDB" id="A0A927GU14"/>
<dbReference type="InterPro" id="IPR005311">
    <property type="entry name" value="PBP_dimer"/>
</dbReference>
<keyword evidence="10" id="KW-0961">Cell wall biogenesis/degradation</keyword>
<dbReference type="RefSeq" id="WP_190920976.1">
    <property type="nucleotide sequence ID" value="NZ_JACXIZ010000046.1"/>
</dbReference>
<dbReference type="GO" id="GO:0008360">
    <property type="term" value="P:regulation of cell shape"/>
    <property type="evidence" value="ECO:0007669"/>
    <property type="project" value="UniProtKB-KW"/>
</dbReference>
<dbReference type="GO" id="GO:0009252">
    <property type="term" value="P:peptidoglycan biosynthetic process"/>
    <property type="evidence" value="ECO:0007669"/>
    <property type="project" value="UniProtKB-KW"/>
</dbReference>
<keyword evidence="5 12" id="KW-0812">Transmembrane</keyword>
<accession>A0A927GU14</accession>
<keyword evidence="4" id="KW-1003">Cell membrane</keyword>
<evidence type="ECO:0000256" key="6">
    <source>
        <dbReference type="ARBA" id="ARBA00022960"/>
    </source>
</evidence>
<evidence type="ECO:0000256" key="4">
    <source>
        <dbReference type="ARBA" id="ARBA00022475"/>
    </source>
</evidence>
<feature type="domain" description="Penicillin-binding protein dimerisation" evidence="14">
    <location>
        <begin position="65"/>
        <end position="263"/>
    </location>
</feature>
<gene>
    <name evidence="15" type="ORF">IDH44_21995</name>
</gene>
<dbReference type="Pfam" id="PF00905">
    <property type="entry name" value="Transpeptidase"/>
    <property type="match status" value="1"/>
</dbReference>
<evidence type="ECO:0000259" key="13">
    <source>
        <dbReference type="Pfam" id="PF00905"/>
    </source>
</evidence>
<sequence length="685" mass="77098">MQLRTEEQRKREAAKRRNFSFRLNVFFFVAFFAFSVLIVRLAVLQFVEGPEMKEREASIGTRYVKIPPIRGNILAAGGEEIAYSTSMQSLYYTLAYDTSTEQAQQMAGRLAEALNANREPDAEALTEEQIFDIMDVKGRRSYVYEPRRIKADLSEREIAYFMERRDLYPGVEIVEESIRNYSEDTIAVQLIGYMRGFNSLNQGNNAIRYYVDIAEDNGNRDPADQYLDKELVGYDGIELMFQEELRGRNGLKTYPVDYMSRIVGPMELTLPEKGNNVYLTIDRDIQLDTEQAILDHLHTINTSSDPQEYAPYAKTGYAVAMEVKTGNVVAMASMPDYDPNVWKDGVSQEQYNYLMYFTNNGTIRSVPAYYEDVKEGYNHPSSLVPLGSTQKPLSVLLGLNEGLFTTTTMYNDIGFFEFGREGYETRVNNASNARNGLLDPSRAIAKSSNAFMSEMVGNKLYMMPGNEGLELWDRYNKEFGLGVPTGSGLPNESSGIINYFHEAESGSSQSALIYASFGQQGQYTALQLAQYATMLANRGQRIKPQLVKEIRTSDGELVRTYEREVLNEVDIPDEYWREIEIGMDQVPVRGFDDFPYDFRRKTGTSQQDVGNRKKVENAVFIAYAPADDPVLAVAVVVPDGGYGGRGAAPIARQIFDAYDAYVGLDGQPKGKQLSQDGEENGGTDN</sequence>
<protein>
    <submittedName>
        <fullName evidence="15">Penicillin-binding protein 2</fullName>
    </submittedName>
</protein>
<evidence type="ECO:0000256" key="5">
    <source>
        <dbReference type="ARBA" id="ARBA00022692"/>
    </source>
</evidence>
<dbReference type="GO" id="GO:0008658">
    <property type="term" value="F:penicillin binding"/>
    <property type="evidence" value="ECO:0007669"/>
    <property type="project" value="InterPro"/>
</dbReference>
<evidence type="ECO:0000256" key="10">
    <source>
        <dbReference type="ARBA" id="ARBA00023316"/>
    </source>
</evidence>
<comment type="subcellular location">
    <subcellularLocation>
        <location evidence="2">Cell membrane</location>
    </subcellularLocation>
    <subcellularLocation>
        <location evidence="1">Membrane</location>
        <topology evidence="1">Single-pass membrane protein</topology>
    </subcellularLocation>
</comment>
<dbReference type="SUPFAM" id="SSF56519">
    <property type="entry name" value="Penicillin binding protein dimerisation domain"/>
    <property type="match status" value="1"/>
</dbReference>
<evidence type="ECO:0000256" key="9">
    <source>
        <dbReference type="ARBA" id="ARBA00023136"/>
    </source>
</evidence>
<evidence type="ECO:0000313" key="15">
    <source>
        <dbReference type="EMBL" id="MBD2847876.1"/>
    </source>
</evidence>
<evidence type="ECO:0000256" key="7">
    <source>
        <dbReference type="ARBA" id="ARBA00022984"/>
    </source>
</evidence>
<evidence type="ECO:0000256" key="2">
    <source>
        <dbReference type="ARBA" id="ARBA00004236"/>
    </source>
</evidence>
<keyword evidence="9 12" id="KW-0472">Membrane</keyword>
<dbReference type="Gene3D" id="3.90.1310.10">
    <property type="entry name" value="Penicillin-binding protein 2a (Domain 2)"/>
    <property type="match status" value="1"/>
</dbReference>
<dbReference type="InterPro" id="IPR050515">
    <property type="entry name" value="Beta-lactam/transpept"/>
</dbReference>
<evidence type="ECO:0000256" key="1">
    <source>
        <dbReference type="ARBA" id="ARBA00004167"/>
    </source>
</evidence>